<dbReference type="Proteomes" id="UP001144673">
    <property type="component" value="Chromosome 3"/>
</dbReference>
<feature type="domain" description="Chromatin assembly factor 1 subunit A dimerization" evidence="9">
    <location>
        <begin position="358"/>
        <end position="433"/>
    </location>
</feature>
<keyword evidence="6" id="KW-0539">Nucleus</keyword>
<dbReference type="InterPro" id="IPR021644">
    <property type="entry name" value="CAF-1_p150_acidic"/>
</dbReference>
<dbReference type="GeneID" id="80889827"/>
<feature type="region of interest" description="Disordered" evidence="7">
    <location>
        <begin position="403"/>
        <end position="442"/>
    </location>
</feature>
<dbReference type="GO" id="GO:0005634">
    <property type="term" value="C:nucleus"/>
    <property type="evidence" value="ECO:0007669"/>
    <property type="project" value="UniProtKB-SubCell"/>
</dbReference>
<accession>A0A9W8Q6R9</accession>
<evidence type="ECO:0000313" key="11">
    <source>
        <dbReference type="EMBL" id="KAJ4148187.1"/>
    </source>
</evidence>
<name>A0A9W8Q6R9_AKAMU</name>
<evidence type="ECO:0008006" key="13">
    <source>
        <dbReference type="Google" id="ProtNLM"/>
    </source>
</evidence>
<dbReference type="KEGG" id="amus:LMH87_002668"/>
<dbReference type="Pfam" id="PF11600">
    <property type="entry name" value="CAF1A_acidic"/>
    <property type="match status" value="1"/>
</dbReference>
<evidence type="ECO:0000256" key="4">
    <source>
        <dbReference type="ARBA" id="ARBA00023186"/>
    </source>
</evidence>
<evidence type="ECO:0000256" key="7">
    <source>
        <dbReference type="SAM" id="MobiDB-lite"/>
    </source>
</evidence>
<dbReference type="InterPro" id="IPR048800">
    <property type="entry name" value="Cac1-like_C"/>
</dbReference>
<keyword evidence="2" id="KW-0235">DNA replication</keyword>
<gene>
    <name evidence="11" type="ORF">LMH87_002668</name>
</gene>
<evidence type="ECO:0000256" key="6">
    <source>
        <dbReference type="ARBA" id="ARBA00023242"/>
    </source>
</evidence>
<dbReference type="PANTHER" id="PTHR15272">
    <property type="entry name" value="CHROMATIN ASSEMBLY FACTOR 1 SUBUNIT A CAF-1 SUBUNIT A"/>
    <property type="match status" value="1"/>
</dbReference>
<evidence type="ECO:0000259" key="9">
    <source>
        <dbReference type="Pfam" id="PF12253"/>
    </source>
</evidence>
<keyword evidence="3" id="KW-0227">DNA damage</keyword>
<sequence length="618" mass="68830">MPLFEMSPNVQEPSPARKRSHEEFSGDEGGEDAPVDEKTPSKRDVRPMGDSLLPPVSKNLVASSPQGSPALTEAGSSTAACNSPSPSTPTKAGAAQAAAAAQSNPAKRKKLTPAEKEAREKEAAEKKEQKEREATQKKKERDEKAALKAAEKAKQEEEKAARQKEKDDKRKKKEEEEKLKAEQREEKKKQKEDEEKRLQEEKEKKARAQPKLMSFFRQPSTPKKVATAMACNSSPAKGATDTPDGKATETPYDKMFGTFFLKEHTRMAPDSCNMDEETRELKSKILDECIAGKRKVDVAFDPVSLFALPAATKPRGKQHHPVRHIMESVYREMERLGTTASPNILEAARKKLVGIPVKVIAFSQDVRPPYYGTITYRPFALGQGNMRRVARQSASRRLQLDYDYDSEAEWQEEEGEDLDADEDDEEMDDEDDMDGFLDDSEDAGLTRRTFGNTMEPESTGVCFENENRKASDLAATNNKMEMILDIFYKNASIDPFATSYWEPEPKPTAKAAPATATTEKMPPPPAPANAFAALNSGSADSAPVKLVKTELMNDVKKAILQNKALSKVGIIDFIFQQFRDRVSRTEVKNTLELIAEKKGTGKMKEWDLKPGYEISLQE</sequence>
<feature type="domain" description="Chromatin assembly factor 1 p150 subunit acidic region" evidence="8">
    <location>
        <begin position="106"/>
        <end position="227"/>
    </location>
</feature>
<feature type="region of interest" description="Disordered" evidence="7">
    <location>
        <begin position="502"/>
        <end position="522"/>
    </location>
</feature>
<dbReference type="EMBL" id="JAJHUN010000010">
    <property type="protein sequence ID" value="KAJ4148187.1"/>
    <property type="molecule type" value="Genomic_DNA"/>
</dbReference>
<proteinExistence type="predicted"/>
<evidence type="ECO:0000259" key="8">
    <source>
        <dbReference type="Pfam" id="PF11600"/>
    </source>
</evidence>
<comment type="subcellular location">
    <subcellularLocation>
        <location evidence="1">Nucleus</location>
    </subcellularLocation>
</comment>
<feature type="domain" description="Chromatin assembly factor 1 subunit Cac1-like C-terminal" evidence="10">
    <location>
        <begin position="553"/>
        <end position="608"/>
    </location>
</feature>
<evidence type="ECO:0000259" key="10">
    <source>
        <dbReference type="Pfam" id="PF21796"/>
    </source>
</evidence>
<evidence type="ECO:0000256" key="2">
    <source>
        <dbReference type="ARBA" id="ARBA00022705"/>
    </source>
</evidence>
<dbReference type="GO" id="GO:0006260">
    <property type="term" value="P:DNA replication"/>
    <property type="evidence" value="ECO:0007669"/>
    <property type="project" value="UniProtKB-KW"/>
</dbReference>
<dbReference type="GO" id="GO:0033186">
    <property type="term" value="C:CAF-1 complex"/>
    <property type="evidence" value="ECO:0007669"/>
    <property type="project" value="TreeGrafter"/>
</dbReference>
<dbReference type="GO" id="GO:0006334">
    <property type="term" value="P:nucleosome assembly"/>
    <property type="evidence" value="ECO:0007669"/>
    <property type="project" value="TreeGrafter"/>
</dbReference>
<reference evidence="11" key="1">
    <citation type="journal article" date="2023" name="Access Microbiol">
        <title>De-novo genome assembly for Akanthomyces muscarius, a biocontrol agent of insect agricultural pests.</title>
        <authorList>
            <person name="Erdos Z."/>
            <person name="Studholme D.J."/>
            <person name="Raymond B."/>
            <person name="Sharma M."/>
        </authorList>
    </citation>
    <scope>NUCLEOTIDE SEQUENCE</scope>
    <source>
        <strain evidence="11">Ve6</strain>
    </source>
</reference>
<dbReference type="GO" id="GO:0006281">
    <property type="term" value="P:DNA repair"/>
    <property type="evidence" value="ECO:0007669"/>
    <property type="project" value="UniProtKB-KW"/>
</dbReference>
<keyword evidence="5" id="KW-0234">DNA repair</keyword>
<dbReference type="Pfam" id="PF12253">
    <property type="entry name" value="CAF1A_dimeriz"/>
    <property type="match status" value="1"/>
</dbReference>
<feature type="compositionally biased region" description="Basic and acidic residues" evidence="7">
    <location>
        <begin position="112"/>
        <end position="206"/>
    </location>
</feature>
<dbReference type="InterPro" id="IPR022043">
    <property type="entry name" value="CAF1A_DD"/>
</dbReference>
<comment type="caution">
    <text evidence="11">The sequence shown here is derived from an EMBL/GenBank/DDBJ whole genome shotgun (WGS) entry which is preliminary data.</text>
</comment>
<dbReference type="Pfam" id="PF21796">
    <property type="entry name" value="Cac1_C"/>
    <property type="match status" value="1"/>
</dbReference>
<dbReference type="PANTHER" id="PTHR15272:SF0">
    <property type="entry name" value="CHROMATIN ASSEMBLY FACTOR 1 SUBUNIT A"/>
    <property type="match status" value="1"/>
</dbReference>
<feature type="compositionally biased region" description="Polar residues" evidence="7">
    <location>
        <begin position="60"/>
        <end position="90"/>
    </location>
</feature>
<dbReference type="RefSeq" id="XP_056051128.1">
    <property type="nucleotide sequence ID" value="XM_056194162.1"/>
</dbReference>
<feature type="compositionally biased region" description="Low complexity" evidence="7">
    <location>
        <begin position="92"/>
        <end position="102"/>
    </location>
</feature>
<evidence type="ECO:0000256" key="5">
    <source>
        <dbReference type="ARBA" id="ARBA00023204"/>
    </source>
</evidence>
<feature type="region of interest" description="Disordered" evidence="7">
    <location>
        <begin position="1"/>
        <end position="225"/>
    </location>
</feature>
<keyword evidence="12" id="KW-1185">Reference proteome</keyword>
<feature type="compositionally biased region" description="Acidic residues" evidence="7">
    <location>
        <begin position="25"/>
        <end position="34"/>
    </location>
</feature>
<feature type="compositionally biased region" description="Basic and acidic residues" evidence="7">
    <location>
        <begin position="35"/>
        <end position="47"/>
    </location>
</feature>
<evidence type="ECO:0000256" key="3">
    <source>
        <dbReference type="ARBA" id="ARBA00022763"/>
    </source>
</evidence>
<organism evidence="11 12">
    <name type="scientific">Akanthomyces muscarius</name>
    <name type="common">Entomopathogenic fungus</name>
    <name type="synonym">Lecanicillium muscarium</name>
    <dbReference type="NCBI Taxonomy" id="2231603"/>
    <lineage>
        <taxon>Eukaryota</taxon>
        <taxon>Fungi</taxon>
        <taxon>Dikarya</taxon>
        <taxon>Ascomycota</taxon>
        <taxon>Pezizomycotina</taxon>
        <taxon>Sordariomycetes</taxon>
        <taxon>Hypocreomycetidae</taxon>
        <taxon>Hypocreales</taxon>
        <taxon>Cordycipitaceae</taxon>
        <taxon>Akanthomyces</taxon>
    </lineage>
</organism>
<feature type="compositionally biased region" description="Low complexity" evidence="7">
    <location>
        <begin position="508"/>
        <end position="520"/>
    </location>
</feature>
<evidence type="ECO:0000256" key="1">
    <source>
        <dbReference type="ARBA" id="ARBA00004123"/>
    </source>
</evidence>
<protein>
    <recommendedName>
        <fullName evidence="13">Chromatin assembly factor 1 subunit A</fullName>
    </recommendedName>
</protein>
<evidence type="ECO:0000313" key="12">
    <source>
        <dbReference type="Proteomes" id="UP001144673"/>
    </source>
</evidence>
<keyword evidence="4" id="KW-0143">Chaperone</keyword>
<dbReference type="AlphaFoldDB" id="A0A9W8Q6R9"/>